<dbReference type="Pfam" id="PF01458">
    <property type="entry name" value="SUFBD_core"/>
    <property type="match status" value="1"/>
</dbReference>
<dbReference type="NCBIfam" id="TIGR01981">
    <property type="entry name" value="sufD"/>
    <property type="match status" value="1"/>
</dbReference>
<reference evidence="4 5" key="1">
    <citation type="submission" date="2018-07" db="EMBL/GenBank/DDBJ databases">
        <title>Genomic Encyclopedia of Type Strains, Phase IV (KMG-IV): sequencing the most valuable type-strain genomes for metagenomic binning, comparative biology and taxonomic classification.</title>
        <authorList>
            <person name="Goeker M."/>
        </authorList>
    </citation>
    <scope>NUCLEOTIDE SEQUENCE [LARGE SCALE GENOMIC DNA]</scope>
    <source>
        <strain evidence="4 5">DSM 16500</strain>
    </source>
</reference>
<name>A0A370GDN3_9COXI</name>
<proteinExistence type="inferred from homology"/>
<feature type="domain" description="SUF system FeS cluster assembly SufBD N-terminal" evidence="3">
    <location>
        <begin position="27"/>
        <end position="171"/>
    </location>
</feature>
<dbReference type="PANTHER" id="PTHR43575">
    <property type="entry name" value="PROTEIN ABCI7, CHLOROPLASTIC"/>
    <property type="match status" value="1"/>
</dbReference>
<dbReference type="InterPro" id="IPR000825">
    <property type="entry name" value="SUF_FeS_clus_asmbl_SufBD_core"/>
</dbReference>
<evidence type="ECO:0000259" key="2">
    <source>
        <dbReference type="Pfam" id="PF01458"/>
    </source>
</evidence>
<evidence type="ECO:0000256" key="1">
    <source>
        <dbReference type="ARBA" id="ARBA00043967"/>
    </source>
</evidence>
<dbReference type="InterPro" id="IPR011542">
    <property type="entry name" value="SUF_FeS_clus_asmbl_SufD"/>
</dbReference>
<evidence type="ECO:0000259" key="3">
    <source>
        <dbReference type="Pfam" id="PF19295"/>
    </source>
</evidence>
<comment type="caution">
    <text evidence="4">The sequence shown here is derived from an EMBL/GenBank/DDBJ whole genome shotgun (WGS) entry which is preliminary data.</text>
</comment>
<evidence type="ECO:0000313" key="5">
    <source>
        <dbReference type="Proteomes" id="UP000254720"/>
    </source>
</evidence>
<dbReference type="InterPro" id="IPR045595">
    <property type="entry name" value="SufBD_N"/>
</dbReference>
<protein>
    <submittedName>
        <fullName evidence="4">Iron-regulated ABC transporter permease protein SufD</fullName>
    </submittedName>
</protein>
<feature type="domain" description="SUF system FeS cluster assembly SufBD core" evidence="2">
    <location>
        <begin position="177"/>
        <end position="409"/>
    </location>
</feature>
<dbReference type="Proteomes" id="UP000254720">
    <property type="component" value="Unassembled WGS sequence"/>
</dbReference>
<dbReference type="PANTHER" id="PTHR43575:SF1">
    <property type="entry name" value="PROTEIN ABCI7, CHLOROPLASTIC"/>
    <property type="match status" value="1"/>
</dbReference>
<keyword evidence="5" id="KW-1185">Reference proteome</keyword>
<dbReference type="InterPro" id="IPR055346">
    <property type="entry name" value="Fe-S_cluster_assembly_SufBD"/>
</dbReference>
<organism evidence="4 5">
    <name type="scientific">Aquicella lusitana</name>
    <dbReference type="NCBI Taxonomy" id="254246"/>
    <lineage>
        <taxon>Bacteria</taxon>
        <taxon>Pseudomonadati</taxon>
        <taxon>Pseudomonadota</taxon>
        <taxon>Gammaproteobacteria</taxon>
        <taxon>Legionellales</taxon>
        <taxon>Coxiellaceae</taxon>
        <taxon>Aquicella</taxon>
    </lineage>
</organism>
<dbReference type="RefSeq" id="WP_114834971.1">
    <property type="nucleotide sequence ID" value="NZ_LR699114.1"/>
</dbReference>
<dbReference type="Pfam" id="PF19295">
    <property type="entry name" value="SufBD_N"/>
    <property type="match status" value="1"/>
</dbReference>
<evidence type="ECO:0000313" key="4">
    <source>
        <dbReference type="EMBL" id="RDI41340.1"/>
    </source>
</evidence>
<dbReference type="SUPFAM" id="SSF101960">
    <property type="entry name" value="Stabilizer of iron transporter SufD"/>
    <property type="match status" value="1"/>
</dbReference>
<sequence>MTRAVLLPTWLERSVGNENAGIPGWFADFRQQQREAFIQTGIPTRQDERWKYADLSFLTQHQFVSSEQCVEAEQLQDVIHQHRLRQGDSILLVLVNGFFMPSLSDLAKLPPQVIACSMQEALSSHPELIKAHWPQAAETKQYPFASLNAAMCMDGLFFYLPDQCALAAPLHLLSLVINEQEWIACPRHLFILGEHSRLTVAEEHFSLSSHRYLMNMVTTMTIGKHAQLKHIKIQQEGRKAIHLAHTFVTQQQDSEAAFTYFSFGSQFARDELAVKLEGPGAICDTSGFYHLQHDNQYIDHHVEIDHNAAHSQSQMLYKGILDKKSRAVFNGRLYVKQEAKKILAYQANHNLLLSHSAEVYSKPELEIYADDVKCKHGATTGQLDHDALFYMRARGIDKAEAIAILLRGFAEEITQRITHPGIKMRVQEML</sequence>
<comment type="similarity">
    <text evidence="1">Belongs to the iron-sulfur cluster assembly SufBD family.</text>
</comment>
<dbReference type="OrthoDB" id="9768262at2"/>
<accession>A0A370GDN3</accession>
<gene>
    <name evidence="4" type="ORF">C8D86_12040</name>
</gene>
<dbReference type="AlphaFoldDB" id="A0A370GDN3"/>
<dbReference type="EMBL" id="QQAX01000020">
    <property type="protein sequence ID" value="RDI41340.1"/>
    <property type="molecule type" value="Genomic_DNA"/>
</dbReference>
<dbReference type="InterPro" id="IPR037284">
    <property type="entry name" value="SUF_FeS_clus_asmbl_SufBD_sf"/>
</dbReference>
<dbReference type="GO" id="GO:0016226">
    <property type="term" value="P:iron-sulfur cluster assembly"/>
    <property type="evidence" value="ECO:0007669"/>
    <property type="project" value="InterPro"/>
</dbReference>